<keyword evidence="3" id="KW-0132">Cell division</keyword>
<dbReference type="PROSITE" id="PS51779">
    <property type="entry name" value="POTRA"/>
    <property type="match status" value="1"/>
</dbReference>
<evidence type="ECO:0000256" key="1">
    <source>
        <dbReference type="ARBA" id="ARBA00004370"/>
    </source>
</evidence>
<dbReference type="PANTHER" id="PTHR37820">
    <property type="entry name" value="CELL DIVISION PROTEIN DIVIB"/>
    <property type="match status" value="1"/>
</dbReference>
<dbReference type="RefSeq" id="WP_345216105.1">
    <property type="nucleotide sequence ID" value="NZ_BAABGN010000008.1"/>
</dbReference>
<evidence type="ECO:0000313" key="12">
    <source>
        <dbReference type="Proteomes" id="UP001500622"/>
    </source>
</evidence>
<keyword evidence="5 9" id="KW-1133">Transmembrane helix</keyword>
<dbReference type="PANTHER" id="PTHR37820:SF1">
    <property type="entry name" value="CELL DIVISION PROTEIN FTSQ"/>
    <property type="match status" value="1"/>
</dbReference>
<dbReference type="EMBL" id="BAABGN010000008">
    <property type="protein sequence ID" value="GAA4423815.1"/>
    <property type="molecule type" value="Genomic_DNA"/>
</dbReference>
<feature type="domain" description="POTRA" evidence="10">
    <location>
        <begin position="93"/>
        <end position="162"/>
    </location>
</feature>
<organism evidence="11 12">
    <name type="scientific">Georgenia halophila</name>
    <dbReference type="NCBI Taxonomy" id="620889"/>
    <lineage>
        <taxon>Bacteria</taxon>
        <taxon>Bacillati</taxon>
        <taxon>Actinomycetota</taxon>
        <taxon>Actinomycetes</taxon>
        <taxon>Micrococcales</taxon>
        <taxon>Bogoriellaceae</taxon>
        <taxon>Georgenia</taxon>
    </lineage>
</organism>
<keyword evidence="12" id="KW-1185">Reference proteome</keyword>
<dbReference type="InterPro" id="IPR034746">
    <property type="entry name" value="POTRA"/>
</dbReference>
<accession>A0ABP8L8L6</accession>
<dbReference type="Pfam" id="PF08478">
    <property type="entry name" value="POTRA_1"/>
    <property type="match status" value="1"/>
</dbReference>
<comment type="subcellular location">
    <subcellularLocation>
        <location evidence="1">Membrane</location>
    </subcellularLocation>
</comment>
<feature type="transmembrane region" description="Helical" evidence="9">
    <location>
        <begin position="70"/>
        <end position="91"/>
    </location>
</feature>
<dbReference type="InterPro" id="IPR050487">
    <property type="entry name" value="FtsQ_DivIB"/>
</dbReference>
<reference evidence="12" key="1">
    <citation type="journal article" date="2019" name="Int. J. Syst. Evol. Microbiol.">
        <title>The Global Catalogue of Microorganisms (GCM) 10K type strain sequencing project: providing services to taxonomists for standard genome sequencing and annotation.</title>
        <authorList>
            <consortium name="The Broad Institute Genomics Platform"/>
            <consortium name="The Broad Institute Genome Sequencing Center for Infectious Disease"/>
            <person name="Wu L."/>
            <person name="Ma J."/>
        </authorList>
    </citation>
    <scope>NUCLEOTIDE SEQUENCE [LARGE SCALE GENOMIC DNA]</scope>
    <source>
        <strain evidence="12">JCM 17810</strain>
    </source>
</reference>
<evidence type="ECO:0000256" key="7">
    <source>
        <dbReference type="ARBA" id="ARBA00023306"/>
    </source>
</evidence>
<evidence type="ECO:0000256" key="3">
    <source>
        <dbReference type="ARBA" id="ARBA00022618"/>
    </source>
</evidence>
<evidence type="ECO:0000256" key="5">
    <source>
        <dbReference type="ARBA" id="ARBA00022989"/>
    </source>
</evidence>
<evidence type="ECO:0000259" key="10">
    <source>
        <dbReference type="PROSITE" id="PS51779"/>
    </source>
</evidence>
<evidence type="ECO:0000256" key="6">
    <source>
        <dbReference type="ARBA" id="ARBA00023136"/>
    </source>
</evidence>
<dbReference type="Proteomes" id="UP001500622">
    <property type="component" value="Unassembled WGS sequence"/>
</dbReference>
<feature type="compositionally biased region" description="Basic and acidic residues" evidence="8">
    <location>
        <begin position="11"/>
        <end position="22"/>
    </location>
</feature>
<dbReference type="InterPro" id="IPR013685">
    <property type="entry name" value="POTRA_FtsQ_type"/>
</dbReference>
<keyword evidence="4 9" id="KW-0812">Transmembrane</keyword>
<keyword evidence="7" id="KW-0131">Cell cycle</keyword>
<keyword evidence="2" id="KW-1003">Cell membrane</keyword>
<sequence length="289" mass="30482">MRPPAAPRRRPRDESRVATVRRRPDRELVEQHDEVVVAPAVPPTVTTGLAARLDERSAAARRLLVRRTGIAVATLAVLAAVAWVLLVSPLLAVEEDGIEVTGVTDVVDAGAVRAAVEPEVGTPLLRVDTAAAADRVRVLKGVDDVQVSRTWPDGLSVSVVPRVPVAAAPADDEGWMLLDRDGVQLGTRSEAPAELPQVTVPLDDSGKTAPALEAVLTVLGAVPEQLLEQIDSAGATSGERVTLELADGATVEWGSAEESELKAEVLMVLRQQPASVYDVSVPRAPTTSE</sequence>
<proteinExistence type="predicted"/>
<evidence type="ECO:0000256" key="4">
    <source>
        <dbReference type="ARBA" id="ARBA00022692"/>
    </source>
</evidence>
<keyword evidence="6 9" id="KW-0472">Membrane</keyword>
<dbReference type="InterPro" id="IPR005548">
    <property type="entry name" value="Cell_div_FtsQ/DivIB_C"/>
</dbReference>
<feature type="region of interest" description="Disordered" evidence="8">
    <location>
        <begin position="1"/>
        <end position="22"/>
    </location>
</feature>
<evidence type="ECO:0000256" key="9">
    <source>
        <dbReference type="SAM" id="Phobius"/>
    </source>
</evidence>
<gene>
    <name evidence="11" type="ORF">GCM10023169_19920</name>
</gene>
<evidence type="ECO:0000256" key="2">
    <source>
        <dbReference type="ARBA" id="ARBA00022475"/>
    </source>
</evidence>
<dbReference type="Gene3D" id="3.10.20.310">
    <property type="entry name" value="membrane protein fhac"/>
    <property type="match status" value="1"/>
</dbReference>
<evidence type="ECO:0000313" key="11">
    <source>
        <dbReference type="EMBL" id="GAA4423815.1"/>
    </source>
</evidence>
<evidence type="ECO:0000256" key="8">
    <source>
        <dbReference type="SAM" id="MobiDB-lite"/>
    </source>
</evidence>
<name>A0ABP8L8L6_9MICO</name>
<comment type="caution">
    <text evidence="11">The sequence shown here is derived from an EMBL/GenBank/DDBJ whole genome shotgun (WGS) entry which is preliminary data.</text>
</comment>
<protein>
    <recommendedName>
        <fullName evidence="10">POTRA domain-containing protein</fullName>
    </recommendedName>
</protein>
<dbReference type="Pfam" id="PF03799">
    <property type="entry name" value="FtsQ_DivIB_C"/>
    <property type="match status" value="1"/>
</dbReference>